<dbReference type="EMBL" id="SNVX01000034">
    <property type="protein sequence ID" value="TDN47180.1"/>
    <property type="molecule type" value="Genomic_DNA"/>
</dbReference>
<dbReference type="Proteomes" id="UP000295530">
    <property type="component" value="Unassembled WGS sequence"/>
</dbReference>
<keyword evidence="1" id="KW-1133">Transmembrane helix</keyword>
<dbReference type="InterPro" id="IPR048130">
    <property type="entry name" value="T6SS_ExIF-like"/>
</dbReference>
<evidence type="ECO:0000313" key="3">
    <source>
        <dbReference type="Proteomes" id="UP000295530"/>
    </source>
</evidence>
<comment type="caution">
    <text evidence="2">The sequence shown here is derived from an EMBL/GenBank/DDBJ whole genome shotgun (WGS) entry which is preliminary data.</text>
</comment>
<gene>
    <name evidence="2" type="ORF">EC847_13422</name>
</gene>
<keyword evidence="1" id="KW-0472">Membrane</keyword>
<feature type="transmembrane region" description="Helical" evidence="1">
    <location>
        <begin position="184"/>
        <end position="204"/>
    </location>
</feature>
<sequence length="271" mass="30685">PDPILPPSAPLVKVTGVLEEFHWQRVLHYFDPEAYPQTHGYFTRQQERVAKAAVVVAAAGQGAAAQGMVAGGNRLKTCAWYVTGKINGKRFSGWLGRCFCKPGEVVELVVAQAGEEYLVYALAKPEERSISMTPCSYRGKRQARWKGTWFWLGILGFALGCVVVGWIIIYGFAGLFSSELYESLLIGIFSGTVVIIGPALYSVWRRHPFPQEDLAEEIFTVMGWKNVTDINLGKLNRRRKRQWKRTGIPANPFRDQTPFSYTGWGRWFYYY</sequence>
<feature type="non-terminal residue" evidence="2">
    <location>
        <position position="1"/>
    </location>
</feature>
<keyword evidence="1" id="KW-0812">Transmembrane</keyword>
<proteinExistence type="predicted"/>
<dbReference type="NCBIfam" id="NF041560">
    <property type="entry name" value="T6SS_Burk_ExIF"/>
    <property type="match status" value="1"/>
</dbReference>
<evidence type="ECO:0000256" key="1">
    <source>
        <dbReference type="SAM" id="Phobius"/>
    </source>
</evidence>
<feature type="transmembrane region" description="Helical" evidence="1">
    <location>
        <begin position="148"/>
        <end position="172"/>
    </location>
</feature>
<organism evidence="2 3">
    <name type="scientific">Scandinavium goeteborgense</name>
    <dbReference type="NCBI Taxonomy" id="1851514"/>
    <lineage>
        <taxon>Bacteria</taxon>
        <taxon>Pseudomonadati</taxon>
        <taxon>Pseudomonadota</taxon>
        <taxon>Gammaproteobacteria</taxon>
        <taxon>Enterobacterales</taxon>
        <taxon>Enterobacteriaceae</taxon>
        <taxon>Scandinavium</taxon>
    </lineage>
</organism>
<reference evidence="2 3" key="1">
    <citation type="submission" date="2019-03" db="EMBL/GenBank/DDBJ databases">
        <title>Genomic analyses of the natural microbiome of Caenorhabditis elegans.</title>
        <authorList>
            <person name="Samuel B."/>
        </authorList>
    </citation>
    <scope>NUCLEOTIDE SEQUENCE [LARGE SCALE GENOMIC DNA]</scope>
    <source>
        <strain evidence="2 3">BIGb0156</strain>
    </source>
</reference>
<protein>
    <submittedName>
        <fullName evidence="2">Uncharacterized protein</fullName>
    </submittedName>
</protein>
<dbReference type="RefSeq" id="WP_166665261.1">
    <property type="nucleotide sequence ID" value="NZ_SNVX01000034.1"/>
</dbReference>
<dbReference type="AlphaFoldDB" id="A0A4R6DQB3"/>
<accession>A0A4R6DQB3</accession>
<name>A0A4R6DQB3_SCAGO</name>
<evidence type="ECO:0000313" key="2">
    <source>
        <dbReference type="EMBL" id="TDN47180.1"/>
    </source>
</evidence>
<keyword evidence="3" id="KW-1185">Reference proteome</keyword>